<sequence>MSSPPAQTAVTEQTVPYKVLTQGLVFQNSNELQWWHSTAPILSKLLLSSQYDIHQQYQFLIFFREHIIPVLGPVPRRAEGTDMLQHQWNGVHLTGLNLEFSYNLTHAMVRLAVEPVGALAGTDEDPFNTAAIWDFLQRLSTAPLTEKFDTRRFRQFAEALIASEEELGAAMAEEAEGPQRFLERVGPRRTQTLIAMDLNKSGKILGKGYLYPQIKSLITGVPIKRLFFDAIRASDPEGVLATQLANLEEYLDTRRPDASREAEEIAKGGLSLCLLGCDLVPPATSRVKLYGIDEQVDWENIEGIWTFNGRRTDPESLKGLELCRKLWDIMPLHEGFCPLGMDVFVGIGAETSAIRCPMMVHYNLAPGIEFPEPQVYLPTFGVRDVEVLDALTVFFESQGWTDMAKFYKANFVAAYPNEDLSTTRHICAWVSFAYKNESAYMSIYNHSFEPVGEEMNGTGSKVLEK</sequence>
<evidence type="ECO:0000313" key="4">
    <source>
        <dbReference type="EMBL" id="KAF9887422.1"/>
    </source>
</evidence>
<protein>
    <submittedName>
        <fullName evidence="4">Uncharacterized protein</fullName>
    </submittedName>
</protein>
<dbReference type="PANTHER" id="PTHR40627:SF3">
    <property type="entry name" value="PRENYLTRANSFERASE ASQH2-RELATED"/>
    <property type="match status" value="1"/>
</dbReference>
<dbReference type="EMBL" id="VCAU01000062">
    <property type="protein sequence ID" value="KAF9887422.1"/>
    <property type="molecule type" value="Genomic_DNA"/>
</dbReference>
<gene>
    <name evidence="4" type="ORF">FE257_010277</name>
</gene>
<dbReference type="CDD" id="cd13929">
    <property type="entry name" value="PT-DMATS_CymD"/>
    <property type="match status" value="1"/>
</dbReference>
<proteinExistence type="inferred from homology"/>
<evidence type="ECO:0000313" key="5">
    <source>
        <dbReference type="Proteomes" id="UP001194746"/>
    </source>
</evidence>
<feature type="binding site" evidence="3">
    <location>
        <position position="290"/>
    </location>
    <ligand>
        <name>dimethylallyl diphosphate</name>
        <dbReference type="ChEBI" id="CHEBI:57623"/>
    </ligand>
</feature>
<keyword evidence="5" id="KW-1185">Reference proteome</keyword>
<accession>A0AAD4CJH2</accession>
<name>A0AAD4CJH2_ASPNN</name>
<dbReference type="NCBIfam" id="TIGR03429">
    <property type="entry name" value="arom_pren_DMATS"/>
    <property type="match status" value="1"/>
</dbReference>
<dbReference type="AlphaFoldDB" id="A0AAD4CJH2"/>
<dbReference type="SFLD" id="SFLDG01162">
    <property type="entry name" value="I"/>
    <property type="match status" value="1"/>
</dbReference>
<dbReference type="PANTHER" id="PTHR40627">
    <property type="entry name" value="INDOLE PRENYLTRANSFERASE TDIB-RELATED"/>
    <property type="match status" value="1"/>
</dbReference>
<feature type="binding site" evidence="3">
    <location>
        <position position="374"/>
    </location>
    <ligand>
        <name>dimethylallyl diphosphate</name>
        <dbReference type="ChEBI" id="CHEBI:57623"/>
    </ligand>
</feature>
<dbReference type="Pfam" id="PF11991">
    <property type="entry name" value="Trp_DMAT"/>
    <property type="match status" value="1"/>
</dbReference>
<dbReference type="GO" id="GO:0009820">
    <property type="term" value="P:alkaloid metabolic process"/>
    <property type="evidence" value="ECO:0007669"/>
    <property type="project" value="InterPro"/>
</dbReference>
<feature type="binding site" evidence="3">
    <location>
        <position position="99"/>
    </location>
    <ligand>
        <name>L-tryptophan</name>
        <dbReference type="ChEBI" id="CHEBI:57912"/>
    </ligand>
</feature>
<feature type="binding site" evidence="3">
    <location>
        <position position="207"/>
    </location>
    <ligand>
        <name>dimethylallyl diphosphate</name>
        <dbReference type="ChEBI" id="CHEBI:57623"/>
    </ligand>
</feature>
<dbReference type="PIRSF" id="PIRSF000509">
    <property type="entry name" value="Trp_DMAT"/>
    <property type="match status" value="1"/>
</dbReference>
<dbReference type="InterPro" id="IPR033964">
    <property type="entry name" value="ABBA"/>
</dbReference>
<dbReference type="Proteomes" id="UP001194746">
    <property type="component" value="Unassembled WGS sequence"/>
</dbReference>
<evidence type="ECO:0000256" key="2">
    <source>
        <dbReference type="ARBA" id="ARBA00022679"/>
    </source>
</evidence>
<dbReference type="InterPro" id="IPR012148">
    <property type="entry name" value="ABBA_DMATS-like"/>
</dbReference>
<feature type="binding site" evidence="3">
    <location>
        <position position="209"/>
    </location>
    <ligand>
        <name>dimethylallyl diphosphate</name>
        <dbReference type="ChEBI" id="CHEBI:57623"/>
    </ligand>
</feature>
<reference evidence="4" key="2">
    <citation type="submission" date="2020-02" db="EMBL/GenBank/DDBJ databases">
        <authorList>
            <person name="Gilchrist C.L.M."/>
            <person name="Chooi Y.-H."/>
        </authorList>
    </citation>
    <scope>NUCLEOTIDE SEQUENCE</scope>
    <source>
        <strain evidence="4">MST-FP2251</strain>
    </source>
</reference>
<dbReference type="InterPro" id="IPR017795">
    <property type="entry name" value="ABBA_NscD-like"/>
</dbReference>
<feature type="binding site" evidence="3">
    <location>
        <position position="288"/>
    </location>
    <ligand>
        <name>dimethylallyl diphosphate</name>
        <dbReference type="ChEBI" id="CHEBI:57623"/>
    </ligand>
</feature>
<keyword evidence="2" id="KW-0808">Transferase</keyword>
<feature type="binding site" evidence="3">
    <location>
        <position position="376"/>
    </location>
    <ligand>
        <name>dimethylallyl diphosphate</name>
        <dbReference type="ChEBI" id="CHEBI:57623"/>
    </ligand>
</feature>
<feature type="binding site" evidence="3">
    <location>
        <position position="440"/>
    </location>
    <ligand>
        <name>dimethylallyl diphosphate</name>
        <dbReference type="ChEBI" id="CHEBI:57623"/>
    </ligand>
</feature>
<feature type="binding site" evidence="3">
    <location>
        <position position="286"/>
    </location>
    <ligand>
        <name>dimethylallyl diphosphate</name>
        <dbReference type="ChEBI" id="CHEBI:57623"/>
    </ligand>
</feature>
<feature type="binding site" evidence="3">
    <location>
        <position position="444"/>
    </location>
    <ligand>
        <name>dimethylallyl diphosphate</name>
        <dbReference type="ChEBI" id="CHEBI:57623"/>
    </ligand>
</feature>
<dbReference type="GO" id="GO:0016765">
    <property type="term" value="F:transferase activity, transferring alkyl or aryl (other than methyl) groups"/>
    <property type="evidence" value="ECO:0007669"/>
    <property type="project" value="InterPro"/>
</dbReference>
<feature type="binding site" evidence="3">
    <location>
        <position position="211"/>
    </location>
    <ligand>
        <name>L-tryptophan</name>
        <dbReference type="ChEBI" id="CHEBI:57912"/>
    </ligand>
</feature>
<dbReference type="SFLD" id="SFLDS00036">
    <property type="entry name" value="Aromatic_Prenyltransferase"/>
    <property type="match status" value="1"/>
</dbReference>
<evidence type="ECO:0000256" key="1">
    <source>
        <dbReference type="ARBA" id="ARBA00010209"/>
    </source>
</evidence>
<comment type="caution">
    <text evidence="4">The sequence shown here is derived from an EMBL/GenBank/DDBJ whole genome shotgun (WGS) entry which is preliminary data.</text>
</comment>
<evidence type="ECO:0000256" key="3">
    <source>
        <dbReference type="PIRSR" id="PIRSR000509-1"/>
    </source>
</evidence>
<feature type="binding site" evidence="3">
    <location>
        <position position="110"/>
    </location>
    <ligand>
        <name>dimethylallyl diphosphate</name>
        <dbReference type="ChEBI" id="CHEBI:57623"/>
    </ligand>
</feature>
<organism evidence="4 5">
    <name type="scientific">Aspergillus nanangensis</name>
    <dbReference type="NCBI Taxonomy" id="2582783"/>
    <lineage>
        <taxon>Eukaryota</taxon>
        <taxon>Fungi</taxon>
        <taxon>Dikarya</taxon>
        <taxon>Ascomycota</taxon>
        <taxon>Pezizomycotina</taxon>
        <taxon>Eurotiomycetes</taxon>
        <taxon>Eurotiomycetidae</taxon>
        <taxon>Eurotiales</taxon>
        <taxon>Aspergillaceae</taxon>
        <taxon>Aspergillus</taxon>
        <taxon>Aspergillus subgen. Circumdati</taxon>
    </lineage>
</organism>
<reference evidence="4" key="1">
    <citation type="journal article" date="2019" name="Beilstein J. Org. Chem.">
        <title>Nanangenines: drimane sesquiterpenoids as the dominant metabolite cohort of a novel Australian fungus, Aspergillus nanangensis.</title>
        <authorList>
            <person name="Lacey H.J."/>
            <person name="Gilchrist C.L.M."/>
            <person name="Crombie A."/>
            <person name="Kalaitzis J.A."/>
            <person name="Vuong D."/>
            <person name="Rutledge P.J."/>
            <person name="Turner P."/>
            <person name="Pitt J.I."/>
            <person name="Lacey E."/>
            <person name="Chooi Y.H."/>
            <person name="Piggott A.M."/>
        </authorList>
    </citation>
    <scope>NUCLEOTIDE SEQUENCE</scope>
    <source>
        <strain evidence="4">MST-FP2251</strain>
    </source>
</reference>
<comment type="similarity">
    <text evidence="1">Belongs to the tryptophan dimethylallyltransferase family.</text>
</comment>